<proteinExistence type="predicted"/>
<reference evidence="2" key="1">
    <citation type="journal article" date="2015" name="Nature">
        <title>Complex archaea that bridge the gap between prokaryotes and eukaryotes.</title>
        <authorList>
            <person name="Spang A."/>
            <person name="Saw J.H."/>
            <person name="Jorgensen S.L."/>
            <person name="Zaremba-Niedzwiedzka K."/>
            <person name="Martijn J."/>
            <person name="Lind A.E."/>
            <person name="van Eijk R."/>
            <person name="Schleper C."/>
            <person name="Guy L."/>
            <person name="Ettema T.J."/>
        </authorList>
    </citation>
    <scope>NUCLEOTIDE SEQUENCE</scope>
</reference>
<dbReference type="InterPro" id="IPR036888">
    <property type="entry name" value="DNA_integrity_DisA_N_sf"/>
</dbReference>
<sequence>SGSDATVIIVSEETGIISLALDGNLIRNVSEAQLRRYLNTAVVETTPIVERMKQTETTSAKVGKKTENRKPQQNA</sequence>
<evidence type="ECO:0008006" key="3">
    <source>
        <dbReference type="Google" id="ProtNLM"/>
    </source>
</evidence>
<protein>
    <recommendedName>
        <fullName evidence="3">DAC domain-containing protein</fullName>
    </recommendedName>
</protein>
<dbReference type="SUPFAM" id="SSF143597">
    <property type="entry name" value="YojJ-like"/>
    <property type="match status" value="1"/>
</dbReference>
<feature type="compositionally biased region" description="Basic and acidic residues" evidence="1">
    <location>
        <begin position="64"/>
        <end position="75"/>
    </location>
</feature>
<gene>
    <name evidence="2" type="ORF">LCGC14_2695120</name>
</gene>
<accession>A0A0F8ZHF3</accession>
<feature type="region of interest" description="Disordered" evidence="1">
    <location>
        <begin position="54"/>
        <end position="75"/>
    </location>
</feature>
<evidence type="ECO:0000256" key="1">
    <source>
        <dbReference type="SAM" id="MobiDB-lite"/>
    </source>
</evidence>
<comment type="caution">
    <text evidence="2">The sequence shown here is derived from an EMBL/GenBank/DDBJ whole genome shotgun (WGS) entry which is preliminary data.</text>
</comment>
<organism evidence="2">
    <name type="scientific">marine sediment metagenome</name>
    <dbReference type="NCBI Taxonomy" id="412755"/>
    <lineage>
        <taxon>unclassified sequences</taxon>
        <taxon>metagenomes</taxon>
        <taxon>ecological metagenomes</taxon>
    </lineage>
</organism>
<feature type="non-terminal residue" evidence="2">
    <location>
        <position position="1"/>
    </location>
</feature>
<dbReference type="EMBL" id="LAZR01047869">
    <property type="protein sequence ID" value="KKK93213.1"/>
    <property type="molecule type" value="Genomic_DNA"/>
</dbReference>
<dbReference type="AlphaFoldDB" id="A0A0F8ZHF3"/>
<dbReference type="Gene3D" id="3.40.1700.10">
    <property type="entry name" value="DNA integrity scanning protein, DisA, N-terminal domain"/>
    <property type="match status" value="1"/>
</dbReference>
<evidence type="ECO:0000313" key="2">
    <source>
        <dbReference type="EMBL" id="KKK93213.1"/>
    </source>
</evidence>
<name>A0A0F8ZHF3_9ZZZZ</name>